<accession>A0A8T2Z1L0</accession>
<evidence type="ECO:0000313" key="1">
    <source>
        <dbReference type="EMBL" id="KAH8511176.1"/>
    </source>
</evidence>
<dbReference type="AlphaFoldDB" id="A0A8T2Z1L0"/>
<reference evidence="1" key="1">
    <citation type="journal article" date="2021" name="J. Hered.">
        <title>Genome Assembly of Salicaceae Populus deltoides (Eastern Cottonwood) I-69 Based on Nanopore Sequencing and Hi-C Technologies.</title>
        <authorList>
            <person name="Bai S."/>
            <person name="Wu H."/>
            <person name="Zhang J."/>
            <person name="Pan Z."/>
            <person name="Zhao W."/>
            <person name="Li Z."/>
            <person name="Tong C."/>
        </authorList>
    </citation>
    <scope>NUCLEOTIDE SEQUENCE</scope>
    <source>
        <tissue evidence="1">Leaf</tissue>
    </source>
</reference>
<dbReference type="EMBL" id="JACEGQ020000004">
    <property type="protein sequence ID" value="KAH8511176.1"/>
    <property type="molecule type" value="Genomic_DNA"/>
</dbReference>
<proteinExistence type="predicted"/>
<evidence type="ECO:0000313" key="2">
    <source>
        <dbReference type="Proteomes" id="UP000807159"/>
    </source>
</evidence>
<protein>
    <submittedName>
        <fullName evidence="1">Uncharacterized protein</fullName>
    </submittedName>
</protein>
<keyword evidence="2" id="KW-1185">Reference proteome</keyword>
<name>A0A8T2Z1L0_POPDE</name>
<comment type="caution">
    <text evidence="1">The sequence shown here is derived from an EMBL/GenBank/DDBJ whole genome shotgun (WGS) entry which is preliminary data.</text>
</comment>
<gene>
    <name evidence="1" type="ORF">H0E87_008640</name>
</gene>
<organism evidence="1 2">
    <name type="scientific">Populus deltoides</name>
    <name type="common">Eastern poplar</name>
    <name type="synonym">Eastern cottonwood</name>
    <dbReference type="NCBI Taxonomy" id="3696"/>
    <lineage>
        <taxon>Eukaryota</taxon>
        <taxon>Viridiplantae</taxon>
        <taxon>Streptophyta</taxon>
        <taxon>Embryophyta</taxon>
        <taxon>Tracheophyta</taxon>
        <taxon>Spermatophyta</taxon>
        <taxon>Magnoliopsida</taxon>
        <taxon>eudicotyledons</taxon>
        <taxon>Gunneridae</taxon>
        <taxon>Pentapetalae</taxon>
        <taxon>rosids</taxon>
        <taxon>fabids</taxon>
        <taxon>Malpighiales</taxon>
        <taxon>Salicaceae</taxon>
        <taxon>Saliceae</taxon>
        <taxon>Populus</taxon>
    </lineage>
</organism>
<sequence>MKRYSKIIGAYDKVASLIFENDAELRDFETSLDSRNGERGREGGREGGMVMCYEMLDAYVSALTDCFYVMVGNLG</sequence>
<dbReference type="Proteomes" id="UP000807159">
    <property type="component" value="Chromosome 4"/>
</dbReference>